<evidence type="ECO:0000256" key="7">
    <source>
        <dbReference type="HAMAP-Rule" id="MF_00675"/>
    </source>
</evidence>
<dbReference type="InterPro" id="IPR032466">
    <property type="entry name" value="Metal_Hydrolase"/>
</dbReference>
<evidence type="ECO:0000313" key="9">
    <source>
        <dbReference type="Proteomes" id="UP001354989"/>
    </source>
</evidence>
<dbReference type="EMBL" id="AP025294">
    <property type="protein sequence ID" value="BDD01212.1"/>
    <property type="molecule type" value="Genomic_DNA"/>
</dbReference>
<evidence type="ECO:0000256" key="4">
    <source>
        <dbReference type="ARBA" id="ARBA00012546"/>
    </source>
</evidence>
<dbReference type="Gene3D" id="1.10.2020.10">
    <property type="entry name" value="uronate isomerase, domain 2, chain A"/>
    <property type="match status" value="1"/>
</dbReference>
<geneLocation type="plasmid" evidence="8 9">
    <name>pPP2</name>
</geneLocation>
<protein>
    <recommendedName>
        <fullName evidence="5 7">Uronate isomerase</fullName>
        <ecNumber evidence="4 7">5.3.1.12</ecNumber>
    </recommendedName>
    <alternativeName>
        <fullName evidence="7">Glucuronate isomerase</fullName>
    </alternativeName>
    <alternativeName>
        <fullName evidence="7">Uronic isomerase</fullName>
    </alternativeName>
</protein>
<organism evidence="8 9">
    <name type="scientific">Persicobacter psychrovividus</name>
    <dbReference type="NCBI Taxonomy" id="387638"/>
    <lineage>
        <taxon>Bacteria</taxon>
        <taxon>Pseudomonadati</taxon>
        <taxon>Bacteroidota</taxon>
        <taxon>Cytophagia</taxon>
        <taxon>Cytophagales</taxon>
        <taxon>Persicobacteraceae</taxon>
        <taxon>Persicobacter</taxon>
    </lineage>
</organism>
<dbReference type="SUPFAM" id="SSF51556">
    <property type="entry name" value="Metallo-dependent hydrolases"/>
    <property type="match status" value="1"/>
</dbReference>
<keyword evidence="6 7" id="KW-0413">Isomerase</keyword>
<dbReference type="Proteomes" id="UP001354989">
    <property type="component" value="Plasmid pPP2"/>
</dbReference>
<dbReference type="EC" id="5.3.1.12" evidence="4 7"/>
<dbReference type="PANTHER" id="PTHR30068">
    <property type="entry name" value="URONATE ISOMERASE"/>
    <property type="match status" value="1"/>
</dbReference>
<dbReference type="GO" id="GO:0016853">
    <property type="term" value="F:isomerase activity"/>
    <property type="evidence" value="ECO:0007669"/>
    <property type="project" value="UniProtKB-KW"/>
</dbReference>
<keyword evidence="9" id="KW-1185">Reference proteome</keyword>
<evidence type="ECO:0000256" key="2">
    <source>
        <dbReference type="ARBA" id="ARBA00004892"/>
    </source>
</evidence>
<evidence type="ECO:0000256" key="6">
    <source>
        <dbReference type="ARBA" id="ARBA00023235"/>
    </source>
</evidence>
<keyword evidence="8" id="KW-0614">Plasmid</keyword>
<dbReference type="PANTHER" id="PTHR30068:SF4">
    <property type="entry name" value="URONATE ISOMERASE"/>
    <property type="match status" value="1"/>
</dbReference>
<comment type="catalytic activity">
    <reaction evidence="7">
        <text>aldehydo-D-galacturonate = keto-D-tagaturonate</text>
        <dbReference type="Rhea" id="RHEA:27702"/>
        <dbReference type="ChEBI" id="CHEBI:12952"/>
        <dbReference type="ChEBI" id="CHEBI:17886"/>
    </reaction>
</comment>
<accession>A0ABM7VJQ7</accession>
<dbReference type="NCBIfam" id="NF002794">
    <property type="entry name" value="PRK02925.1"/>
    <property type="match status" value="1"/>
</dbReference>
<sequence>MGFIKEDFLLETKSASRLYHEFAAGMPIIDYHCHLSPKDIAENRRFNNLSEAWLEGDHYKWRAMRSAGVKEKYCTGDGTAEEKFAQWANTVPKTLRNPLFHWTHLELKRYFDIDEFLNPSSADQIYRNASEQLSEDPSFGTKSLIERMNVKVVCTTDDPKDSLIYHRQNNESNPVSKVYPTWRPDGVLGIEKGAKFVSYIQQLAEVADQEIHSFEDLKEVLQQRMDHFAAHGCVISDHGFKCLPKGSVDEGKANTLLIKALNGGFLTPAECDDYQSTLLDFMGKEYAKRSWAMQLHIGVIRNNSKRQFENLGADTGFDSISDAKQADRLCLFLSRLDEENLLPKTIIYNLNPADNYVIGTMIGNFQDGSLAGKIQMGSGWWFLDQKEAMEMQMNALSNLGLLSQFVGMLTDSRSFLSFPRHEYFRRTLCNLLGTEMENGLLPNDINWIGGMVEDICYNNIKNYAFATNTDF</sequence>
<comment type="catalytic activity">
    <reaction evidence="1 7">
        <text>D-glucuronate = D-fructuronate</text>
        <dbReference type="Rhea" id="RHEA:13049"/>
        <dbReference type="ChEBI" id="CHEBI:58720"/>
        <dbReference type="ChEBI" id="CHEBI:59863"/>
        <dbReference type="EC" id="5.3.1.12"/>
    </reaction>
</comment>
<evidence type="ECO:0000256" key="5">
    <source>
        <dbReference type="ARBA" id="ARBA00020555"/>
    </source>
</evidence>
<gene>
    <name evidence="7 8" type="primary">uxaC</name>
    <name evidence="8" type="ORF">PEPS_34920</name>
</gene>
<comment type="similarity">
    <text evidence="3 7">Belongs to the metallo-dependent hydrolases superfamily. Uronate isomerase family.</text>
</comment>
<name>A0ABM7VJQ7_9BACT</name>
<evidence type="ECO:0000256" key="3">
    <source>
        <dbReference type="ARBA" id="ARBA00008397"/>
    </source>
</evidence>
<proteinExistence type="inferred from homology"/>
<dbReference type="Pfam" id="PF02614">
    <property type="entry name" value="UxaC"/>
    <property type="match status" value="1"/>
</dbReference>
<dbReference type="Gene3D" id="3.20.20.140">
    <property type="entry name" value="Metal-dependent hydrolases"/>
    <property type="match status" value="1"/>
</dbReference>
<evidence type="ECO:0000256" key="1">
    <source>
        <dbReference type="ARBA" id="ARBA00001165"/>
    </source>
</evidence>
<dbReference type="InterPro" id="IPR003766">
    <property type="entry name" value="Uronate_isomerase"/>
</dbReference>
<reference evidence="8 9" key="1">
    <citation type="submission" date="2021-12" db="EMBL/GenBank/DDBJ databases">
        <title>Genome sequencing of bacteria with rrn-lacking chromosome and rrn-plasmid.</title>
        <authorList>
            <person name="Anda M."/>
            <person name="Iwasaki W."/>
        </authorList>
    </citation>
    <scope>NUCLEOTIDE SEQUENCE [LARGE SCALE GENOMIC DNA]</scope>
    <source>
        <strain evidence="8 9">NBRC 101262</strain>
        <plasmid evidence="8 9">pPP2</plasmid>
    </source>
</reference>
<dbReference type="HAMAP" id="MF_00675">
    <property type="entry name" value="UxaC"/>
    <property type="match status" value="1"/>
</dbReference>
<evidence type="ECO:0000313" key="8">
    <source>
        <dbReference type="EMBL" id="BDD01212.1"/>
    </source>
</evidence>
<comment type="pathway">
    <text evidence="2 7">Carbohydrate metabolism; pentose and glucuronate interconversion.</text>
</comment>
<dbReference type="RefSeq" id="WP_338398795.1">
    <property type="nucleotide sequence ID" value="NZ_AP025294.1"/>
</dbReference>